<sequence>MILQPSDCAKVCEQNNIENNNAETLMRFMSHPELNYSY</sequence>
<name>B8KSI6_9GAMM</name>
<keyword evidence="2" id="KW-1185">Reference proteome</keyword>
<dbReference type="Proteomes" id="UP000004699">
    <property type="component" value="Unassembled WGS sequence"/>
</dbReference>
<evidence type="ECO:0000313" key="1">
    <source>
        <dbReference type="EMBL" id="EED34886.1"/>
    </source>
</evidence>
<accession>B8KSI6</accession>
<dbReference type="AlphaFoldDB" id="B8KSI6"/>
<gene>
    <name evidence="1" type="ORF">NOR51B_826</name>
</gene>
<organism evidence="1 2">
    <name type="scientific">Luminiphilus syltensis NOR5-1B</name>
    <dbReference type="NCBI Taxonomy" id="565045"/>
    <lineage>
        <taxon>Bacteria</taxon>
        <taxon>Pseudomonadati</taxon>
        <taxon>Pseudomonadota</taxon>
        <taxon>Gammaproteobacteria</taxon>
        <taxon>Cellvibrionales</taxon>
        <taxon>Halieaceae</taxon>
        <taxon>Luminiphilus</taxon>
    </lineage>
</organism>
<evidence type="ECO:0000313" key="2">
    <source>
        <dbReference type="Proteomes" id="UP000004699"/>
    </source>
</evidence>
<dbReference type="EMBL" id="DS999411">
    <property type="protein sequence ID" value="EED34886.1"/>
    <property type="molecule type" value="Genomic_DNA"/>
</dbReference>
<reference evidence="2" key="1">
    <citation type="journal article" date="2013" name="BMC Microbiol.">
        <title>Taxonomy and evolution of bacteriochlorophyll a-containing members of the OM60/NOR5 clade of marine gammaproteobacteria: description of Luminiphilus syltensis gen. nov., sp. nov., reclassification of Haliea rubra as Pseudohaliea rubra gen. nov., comb. nov., and emendation of Chromatocurvus halotolerans.</title>
        <authorList>
            <person name="Spring S."/>
            <person name="Riedel T."/>
            <person name="Sproer C."/>
            <person name="Yan S."/>
            <person name="Harder J."/>
            <person name="Fuchs B.M."/>
        </authorList>
    </citation>
    <scope>NUCLEOTIDE SEQUENCE [LARGE SCALE GENOMIC DNA]</scope>
    <source>
        <strain evidence="2">NOR51-B</strain>
    </source>
</reference>
<proteinExistence type="predicted"/>
<protein>
    <submittedName>
        <fullName evidence="1">Uncharacterized protein</fullName>
    </submittedName>
</protein>
<dbReference type="HOGENOM" id="CLU_3329714_0_0_6"/>